<evidence type="ECO:0000313" key="1">
    <source>
        <dbReference type="EMBL" id="AVP40259.1"/>
    </source>
</evidence>
<protein>
    <submittedName>
        <fullName evidence="1">Uncharacterized protein</fullName>
    </submittedName>
</protein>
<dbReference type="EMBL" id="MH023293">
    <property type="protein sequence ID" value="AVP40259.1"/>
    <property type="molecule type" value="Genomic_DNA"/>
</dbReference>
<organism evidence="1 2">
    <name type="scientific">Escherichia phage vB_EcoS Sa179lw</name>
    <dbReference type="NCBI Taxonomy" id="2126819"/>
    <lineage>
        <taxon>Viruses</taxon>
        <taxon>Duplodnaviria</taxon>
        <taxon>Heunggongvirae</taxon>
        <taxon>Uroviricota</taxon>
        <taxon>Caudoviricetes</taxon>
        <taxon>Buchananvirus</taxon>
        <taxon>Buchananvirus Sa179lw</taxon>
    </lineage>
</organism>
<reference evidence="2" key="1">
    <citation type="submission" date="2018-03" db="EMBL/GenBank/DDBJ databases">
        <title>Complete Genome Sequence of Escherichia coli Phage Sa179w3YLVW Isolated from Surface Water in a Produce-Growing Area in Northern California.</title>
        <authorList>
            <person name="Liao Y.-T."/>
            <person name="Liu F."/>
            <person name="Sun X."/>
            <person name="Li R.W."/>
            <person name="Wu V.C.H."/>
        </authorList>
    </citation>
    <scope>NUCLEOTIDE SEQUENCE [LARGE SCALE GENOMIC DNA]</scope>
</reference>
<dbReference type="Proteomes" id="UP000240398">
    <property type="component" value="Segment"/>
</dbReference>
<name>A0A2P1MXF3_9CAUD</name>
<keyword evidence="2" id="KW-1185">Reference proteome</keyword>
<proteinExistence type="predicted"/>
<gene>
    <name evidence="1" type="ORF">vBEcoSSa179w3YLVW_00074</name>
</gene>
<accession>A0A2P1MXF3</accession>
<evidence type="ECO:0000313" key="2">
    <source>
        <dbReference type="Proteomes" id="UP000240398"/>
    </source>
</evidence>
<sequence>MRVMMREIHKSIKARGGFYSAYQTTKGLHLITNCMAFPHLWLAGALKDDGNSH</sequence>